<reference evidence="3 4" key="1">
    <citation type="submission" date="2024-10" db="EMBL/GenBank/DDBJ databases">
        <title>Updated reference genomes for cyclostephanoid diatoms.</title>
        <authorList>
            <person name="Roberts W.R."/>
            <person name="Alverson A.J."/>
        </authorList>
    </citation>
    <scope>NUCLEOTIDE SEQUENCE [LARGE SCALE GENOMIC DNA]</scope>
    <source>
        <strain evidence="3 4">AJA228-03</strain>
    </source>
</reference>
<gene>
    <name evidence="3" type="ORF">ACHAXA_007105</name>
</gene>
<evidence type="ECO:0000313" key="3">
    <source>
        <dbReference type="EMBL" id="KAL3817251.1"/>
    </source>
</evidence>
<dbReference type="EMBL" id="JALLPB020000112">
    <property type="protein sequence ID" value="KAL3817251.1"/>
    <property type="molecule type" value="Genomic_DNA"/>
</dbReference>
<evidence type="ECO:0000313" key="4">
    <source>
        <dbReference type="Proteomes" id="UP001530377"/>
    </source>
</evidence>
<keyword evidence="1" id="KW-0732">Signal</keyword>
<accession>A0ABD3RYH9</accession>
<dbReference type="PROSITE" id="PS51257">
    <property type="entry name" value="PROKAR_LIPOPROTEIN"/>
    <property type="match status" value="1"/>
</dbReference>
<feature type="chain" id="PRO_5044854475" description="Peptidase C-terminal archaeal/bacterial domain-containing protein" evidence="1">
    <location>
        <begin position="22"/>
        <end position="295"/>
    </location>
</feature>
<feature type="signal peptide" evidence="1">
    <location>
        <begin position="1"/>
        <end position="21"/>
    </location>
</feature>
<organism evidence="3 4">
    <name type="scientific">Cyclostephanos tholiformis</name>
    <dbReference type="NCBI Taxonomy" id="382380"/>
    <lineage>
        <taxon>Eukaryota</taxon>
        <taxon>Sar</taxon>
        <taxon>Stramenopiles</taxon>
        <taxon>Ochrophyta</taxon>
        <taxon>Bacillariophyta</taxon>
        <taxon>Coscinodiscophyceae</taxon>
        <taxon>Thalassiosirophycidae</taxon>
        <taxon>Stephanodiscales</taxon>
        <taxon>Stephanodiscaceae</taxon>
        <taxon>Cyclostephanos</taxon>
    </lineage>
</organism>
<evidence type="ECO:0000256" key="1">
    <source>
        <dbReference type="SAM" id="SignalP"/>
    </source>
</evidence>
<feature type="domain" description="Peptidase C-terminal archaeal/bacterial" evidence="2">
    <location>
        <begin position="184"/>
        <end position="246"/>
    </location>
</feature>
<dbReference type="InterPro" id="IPR007280">
    <property type="entry name" value="Peptidase_C_arc/bac"/>
</dbReference>
<sequence>MKFSPAHSSLCLHLLVGCANAAKMKNSFYNKDNKQETVLRTKYNHTSKQNDGTSGSEVVAPTSVEAEEYPGAITFSLAEDGEKHYYMDVTAGQLVSCTTSGSDPDADLYMRVGALVDRPNGGYDCWSASGTSNESCDVLVVETTKVYIAVYAFEEFEDVTLQCDVVSPSKYKAPITLALEEGEVTHYYMDVTAGQVVSCTISGSNPDADLYMRVGEYYCLGASGTSDESCDIRALVTTKAYIAVYASEEFFGVTLQCAVGRSGKARKQSGGSSYYAEGGFIDGMSLPSKSFSMSL</sequence>
<comment type="caution">
    <text evidence="3">The sequence shown here is derived from an EMBL/GenBank/DDBJ whole genome shotgun (WGS) entry which is preliminary data.</text>
</comment>
<dbReference type="AlphaFoldDB" id="A0ABD3RYH9"/>
<name>A0ABD3RYH9_9STRA</name>
<dbReference type="Gene3D" id="2.60.120.380">
    <property type="match status" value="2"/>
</dbReference>
<dbReference type="Proteomes" id="UP001530377">
    <property type="component" value="Unassembled WGS sequence"/>
</dbReference>
<proteinExistence type="predicted"/>
<keyword evidence="4" id="KW-1185">Reference proteome</keyword>
<protein>
    <recommendedName>
        <fullName evidence="2">Peptidase C-terminal archaeal/bacterial domain-containing protein</fullName>
    </recommendedName>
</protein>
<evidence type="ECO:0000259" key="2">
    <source>
        <dbReference type="Pfam" id="PF04151"/>
    </source>
</evidence>
<dbReference type="Pfam" id="PF04151">
    <property type="entry name" value="PPC"/>
    <property type="match status" value="1"/>
</dbReference>